<proteinExistence type="predicted"/>
<sequence>MGGTENILVSLFEYIDRDEIDKDYEHLYKNNSYLYFEFLSIILNYDIPEIMSDYPHVSISELAMYNMFNVKKKYFLDLLSLLWKKGLKDLFISETGDKITVDNPGVFDINVKKYLVEIYYGLQNGYINIETEKDKLNKLMKGKKYRDFVKKHLHF</sequence>
<dbReference type="PATRIC" id="fig|997830.4.peg.1216"/>
<evidence type="ECO:0000313" key="1">
    <source>
        <dbReference type="EMBL" id="EGV12708.1"/>
    </source>
</evidence>
<dbReference type="Proteomes" id="UP000003399">
    <property type="component" value="Unassembled WGS sequence"/>
</dbReference>
<comment type="caution">
    <text evidence="1">The sequence shown here is derived from an EMBL/GenBank/DDBJ whole genome shotgun (WGS) entry which is preliminary data.</text>
</comment>
<accession>F9PEI5</accession>
<dbReference type="AlphaFoldDB" id="F9PEI5"/>
<gene>
    <name evidence="1" type="ORF">HMPREF1124_1530</name>
</gene>
<evidence type="ECO:0000313" key="2">
    <source>
        <dbReference type="Proteomes" id="UP000003399"/>
    </source>
</evidence>
<name>F9PEI5_9STRE</name>
<protein>
    <submittedName>
        <fullName evidence="1">Uncharacterized protein</fullName>
    </submittedName>
</protein>
<reference evidence="1 2" key="1">
    <citation type="submission" date="2011-07" db="EMBL/GenBank/DDBJ databases">
        <authorList>
            <person name="Harkins D.M."/>
            <person name="Madupu R."/>
            <person name="Durkin A.S."/>
            <person name="Torralba M."/>
            <person name="Methe B."/>
            <person name="Sutton G.G."/>
            <person name="Nelson K.E."/>
        </authorList>
    </citation>
    <scope>NUCLEOTIDE SEQUENCE [LARGE SCALE GENOMIC DNA]</scope>
    <source>
        <strain evidence="1 2">X</strain>
    </source>
</reference>
<dbReference type="EMBL" id="AFUQ01000011">
    <property type="protein sequence ID" value="EGV12708.1"/>
    <property type="molecule type" value="Genomic_DNA"/>
</dbReference>
<organism evidence="1 2">
    <name type="scientific">Streptococcus infantis X</name>
    <dbReference type="NCBI Taxonomy" id="997830"/>
    <lineage>
        <taxon>Bacteria</taxon>
        <taxon>Bacillati</taxon>
        <taxon>Bacillota</taxon>
        <taxon>Bacilli</taxon>
        <taxon>Lactobacillales</taxon>
        <taxon>Streptococcaceae</taxon>
        <taxon>Streptococcus</taxon>
    </lineage>
</organism>